<accession>A0AAV2EMP5</accession>
<dbReference type="InterPro" id="IPR036236">
    <property type="entry name" value="Znf_C2H2_sf"/>
</dbReference>
<feature type="region of interest" description="Disordered" evidence="10">
    <location>
        <begin position="435"/>
        <end position="459"/>
    </location>
</feature>
<gene>
    <name evidence="12" type="ORF">LTRI10_LOCUS27991</name>
</gene>
<feature type="compositionally biased region" description="Low complexity" evidence="10">
    <location>
        <begin position="382"/>
        <end position="403"/>
    </location>
</feature>
<feature type="region of interest" description="Disordered" evidence="10">
    <location>
        <begin position="43"/>
        <end position="62"/>
    </location>
</feature>
<dbReference type="PANTHER" id="PTHR26374:SF378">
    <property type="entry name" value="C2H2-TYPE ZINC FINGER FAMILY PROTEIN"/>
    <property type="match status" value="1"/>
</dbReference>
<reference evidence="12 13" key="1">
    <citation type="submission" date="2024-04" db="EMBL/GenBank/DDBJ databases">
        <authorList>
            <person name="Fracassetti M."/>
        </authorList>
    </citation>
    <scope>NUCLEOTIDE SEQUENCE [LARGE SCALE GENOMIC DNA]</scope>
</reference>
<evidence type="ECO:0000313" key="12">
    <source>
        <dbReference type="EMBL" id="CAL1386977.1"/>
    </source>
</evidence>
<evidence type="ECO:0000256" key="4">
    <source>
        <dbReference type="ARBA" id="ARBA00022771"/>
    </source>
</evidence>
<evidence type="ECO:0000313" key="13">
    <source>
        <dbReference type="Proteomes" id="UP001497516"/>
    </source>
</evidence>
<comment type="subcellular location">
    <subcellularLocation>
        <location evidence="1">Nucleus</location>
    </subcellularLocation>
</comment>
<name>A0AAV2EMP5_9ROSI</name>
<dbReference type="PROSITE" id="PS50157">
    <property type="entry name" value="ZINC_FINGER_C2H2_2"/>
    <property type="match status" value="2"/>
</dbReference>
<keyword evidence="2" id="KW-0479">Metal-binding</keyword>
<evidence type="ECO:0000256" key="2">
    <source>
        <dbReference type="ARBA" id="ARBA00022723"/>
    </source>
</evidence>
<organism evidence="12 13">
    <name type="scientific">Linum trigynum</name>
    <dbReference type="NCBI Taxonomy" id="586398"/>
    <lineage>
        <taxon>Eukaryota</taxon>
        <taxon>Viridiplantae</taxon>
        <taxon>Streptophyta</taxon>
        <taxon>Embryophyta</taxon>
        <taxon>Tracheophyta</taxon>
        <taxon>Spermatophyta</taxon>
        <taxon>Magnoliopsida</taxon>
        <taxon>eudicotyledons</taxon>
        <taxon>Gunneridae</taxon>
        <taxon>Pentapetalae</taxon>
        <taxon>rosids</taxon>
        <taxon>fabids</taxon>
        <taxon>Malpighiales</taxon>
        <taxon>Linaceae</taxon>
        <taxon>Linum</taxon>
    </lineage>
</organism>
<dbReference type="EMBL" id="OZ034818">
    <property type="protein sequence ID" value="CAL1386977.1"/>
    <property type="molecule type" value="Genomic_DNA"/>
</dbReference>
<keyword evidence="4 9" id="KW-0863">Zinc-finger</keyword>
<feature type="domain" description="C2H2-type" evidence="11">
    <location>
        <begin position="215"/>
        <end position="242"/>
    </location>
</feature>
<dbReference type="GO" id="GO:0005634">
    <property type="term" value="C:nucleus"/>
    <property type="evidence" value="ECO:0007669"/>
    <property type="project" value="UniProtKB-SubCell"/>
</dbReference>
<feature type="compositionally biased region" description="Low complexity" evidence="10">
    <location>
        <begin position="242"/>
        <end position="255"/>
    </location>
</feature>
<keyword evidence="13" id="KW-1185">Reference proteome</keyword>
<evidence type="ECO:0000256" key="5">
    <source>
        <dbReference type="ARBA" id="ARBA00022833"/>
    </source>
</evidence>
<dbReference type="PANTHER" id="PTHR26374">
    <property type="entry name" value="ZINC FINGER PROTEIN ZAT5"/>
    <property type="match status" value="1"/>
</dbReference>
<protein>
    <recommendedName>
        <fullName evidence="11">C2H2-type domain-containing protein</fullName>
    </recommendedName>
</protein>
<feature type="region of interest" description="Disordered" evidence="10">
    <location>
        <begin position="382"/>
        <end position="422"/>
    </location>
</feature>
<keyword evidence="5" id="KW-0862">Zinc</keyword>
<feature type="region of interest" description="Disordered" evidence="10">
    <location>
        <begin position="128"/>
        <end position="149"/>
    </location>
</feature>
<evidence type="ECO:0000256" key="3">
    <source>
        <dbReference type="ARBA" id="ARBA00022737"/>
    </source>
</evidence>
<feature type="region of interest" description="Disordered" evidence="10">
    <location>
        <begin position="71"/>
        <end position="103"/>
    </location>
</feature>
<feature type="region of interest" description="Disordered" evidence="10">
    <location>
        <begin position="231"/>
        <end position="255"/>
    </location>
</feature>
<dbReference type="Gene3D" id="3.30.160.60">
    <property type="entry name" value="Classic Zinc Finger"/>
    <property type="match status" value="1"/>
</dbReference>
<evidence type="ECO:0000256" key="9">
    <source>
        <dbReference type="PROSITE-ProRule" id="PRU00042"/>
    </source>
</evidence>
<evidence type="ECO:0000259" key="11">
    <source>
        <dbReference type="PROSITE" id="PS50157"/>
    </source>
</evidence>
<feature type="compositionally biased region" description="Low complexity" evidence="10">
    <location>
        <begin position="444"/>
        <end position="454"/>
    </location>
</feature>
<evidence type="ECO:0000256" key="8">
    <source>
        <dbReference type="ARBA" id="ARBA00023242"/>
    </source>
</evidence>
<sequence length="468" mass="48901">MEITGSNEEVLIIAAAVAPMEELPVAAGQVEVKLAPGAEAGVALKEEAPPPPDKINTNEAPFAAVPISQIAKGKRTKRQRVQSPVDAVSTAPAASANSSVGDEVLEDAAADDDEDYNFDDEDVVDDIENSTSSSILPPSQIPPVAGNTKEEEDMANCLILLARGHSVISNNNITIISSPNAAASNHGGGGGGKFTSRRFMETAPAAGGKAGYYVYECRTCSRTFPSFQALGGHRASHKKPKNTNTTTTSNNNNATTATMLNGRFMTVNMSSDEEDNRINSLRDMNSSLNLQLNSQNHRSGGNYNSTMYGNHHKGSNGSKVHECGICGAEFNSGQALGGHMRRHRAPPVAAAAAASPAAAAAASAAATTTSLSLVTATNGHNNGYGNGNNSRGNNHNCNKNNVGEATAAGKRGRDGSSLSMSLDLDLNLPAPEEKQQLQSAFASKQQHQPPQKKQALVFPSPALVDCHY</sequence>
<keyword evidence="8" id="KW-0539">Nucleus</keyword>
<feature type="domain" description="C2H2-type" evidence="11">
    <location>
        <begin position="321"/>
        <end position="343"/>
    </location>
</feature>
<keyword evidence="7" id="KW-0804">Transcription</keyword>
<keyword evidence="3" id="KW-0677">Repeat</keyword>
<keyword evidence="6" id="KW-0805">Transcription regulation</keyword>
<evidence type="ECO:0000256" key="7">
    <source>
        <dbReference type="ARBA" id="ARBA00023163"/>
    </source>
</evidence>
<dbReference type="SMART" id="SM00355">
    <property type="entry name" value="ZnF_C2H2"/>
    <property type="match status" value="2"/>
</dbReference>
<dbReference type="SUPFAM" id="SSF57667">
    <property type="entry name" value="beta-beta-alpha zinc fingers"/>
    <property type="match status" value="1"/>
</dbReference>
<evidence type="ECO:0000256" key="10">
    <source>
        <dbReference type="SAM" id="MobiDB-lite"/>
    </source>
</evidence>
<dbReference type="Pfam" id="PF13912">
    <property type="entry name" value="zf-C2H2_6"/>
    <property type="match status" value="2"/>
</dbReference>
<evidence type="ECO:0000256" key="6">
    <source>
        <dbReference type="ARBA" id="ARBA00023015"/>
    </source>
</evidence>
<dbReference type="AlphaFoldDB" id="A0AAV2EMP5"/>
<evidence type="ECO:0000256" key="1">
    <source>
        <dbReference type="ARBA" id="ARBA00004123"/>
    </source>
</evidence>
<proteinExistence type="predicted"/>
<dbReference type="GO" id="GO:0008270">
    <property type="term" value="F:zinc ion binding"/>
    <property type="evidence" value="ECO:0007669"/>
    <property type="project" value="UniProtKB-KW"/>
</dbReference>
<dbReference type="Proteomes" id="UP001497516">
    <property type="component" value="Chromosome 5"/>
</dbReference>
<dbReference type="PROSITE" id="PS00028">
    <property type="entry name" value="ZINC_FINGER_C2H2_1"/>
    <property type="match status" value="2"/>
</dbReference>
<dbReference type="InterPro" id="IPR013087">
    <property type="entry name" value="Znf_C2H2_type"/>
</dbReference>